<feature type="transmembrane region" description="Helical" evidence="1">
    <location>
        <begin position="69"/>
        <end position="87"/>
    </location>
</feature>
<keyword evidence="1" id="KW-0812">Transmembrane</keyword>
<sequence length="97" mass="10775">MTRKMETSVFLSLSIYILGFSLPSVVLWAKKKNAGLCLLWLVFSAVDLVFSLVIAILQVPLYTNKAPEVAVASFLIFGAVAIHIYIFSRTQPHNSNM</sequence>
<dbReference type="AlphaFoldDB" id="A0A1D2M3X7"/>
<name>A0A1D2M3X7_ORCCI</name>
<gene>
    <name evidence="2" type="ORF">Ocin01_18999</name>
</gene>
<feature type="transmembrane region" description="Helical" evidence="1">
    <location>
        <begin position="36"/>
        <end position="57"/>
    </location>
</feature>
<evidence type="ECO:0000313" key="2">
    <source>
        <dbReference type="EMBL" id="ODM87683.1"/>
    </source>
</evidence>
<dbReference type="Proteomes" id="UP000094527">
    <property type="component" value="Unassembled WGS sequence"/>
</dbReference>
<protein>
    <submittedName>
        <fullName evidence="2">Uncharacterized protein</fullName>
    </submittedName>
</protein>
<accession>A0A1D2M3X7</accession>
<comment type="caution">
    <text evidence="2">The sequence shown here is derived from an EMBL/GenBank/DDBJ whole genome shotgun (WGS) entry which is preliminary data.</text>
</comment>
<keyword evidence="3" id="KW-1185">Reference proteome</keyword>
<keyword evidence="1" id="KW-1133">Transmembrane helix</keyword>
<feature type="transmembrane region" description="Helical" evidence="1">
    <location>
        <begin position="12"/>
        <end position="29"/>
    </location>
</feature>
<dbReference type="EMBL" id="LJIJ01004846">
    <property type="protein sequence ID" value="ODM87683.1"/>
    <property type="molecule type" value="Genomic_DNA"/>
</dbReference>
<reference evidence="2 3" key="1">
    <citation type="journal article" date="2016" name="Genome Biol. Evol.">
        <title>Gene Family Evolution Reflects Adaptation to Soil Environmental Stressors in the Genome of the Collembolan Orchesella cincta.</title>
        <authorList>
            <person name="Faddeeva-Vakhrusheva A."/>
            <person name="Derks M.F."/>
            <person name="Anvar S.Y."/>
            <person name="Agamennone V."/>
            <person name="Suring W."/>
            <person name="Smit S."/>
            <person name="van Straalen N.M."/>
            <person name="Roelofs D."/>
        </authorList>
    </citation>
    <scope>NUCLEOTIDE SEQUENCE [LARGE SCALE GENOMIC DNA]</scope>
    <source>
        <tissue evidence="2">Mixed pool</tissue>
    </source>
</reference>
<keyword evidence="1" id="KW-0472">Membrane</keyword>
<organism evidence="2 3">
    <name type="scientific">Orchesella cincta</name>
    <name type="common">Springtail</name>
    <name type="synonym">Podura cincta</name>
    <dbReference type="NCBI Taxonomy" id="48709"/>
    <lineage>
        <taxon>Eukaryota</taxon>
        <taxon>Metazoa</taxon>
        <taxon>Ecdysozoa</taxon>
        <taxon>Arthropoda</taxon>
        <taxon>Hexapoda</taxon>
        <taxon>Collembola</taxon>
        <taxon>Entomobryomorpha</taxon>
        <taxon>Entomobryoidea</taxon>
        <taxon>Orchesellidae</taxon>
        <taxon>Orchesellinae</taxon>
        <taxon>Orchesella</taxon>
    </lineage>
</organism>
<proteinExistence type="predicted"/>
<evidence type="ECO:0000313" key="3">
    <source>
        <dbReference type="Proteomes" id="UP000094527"/>
    </source>
</evidence>
<evidence type="ECO:0000256" key="1">
    <source>
        <dbReference type="SAM" id="Phobius"/>
    </source>
</evidence>